<dbReference type="KEGG" id="ccp:CHC_T00009054001"/>
<dbReference type="Gene3D" id="1.10.510.10">
    <property type="entry name" value="Transferase(Phosphotransferase) domain 1"/>
    <property type="match status" value="1"/>
</dbReference>
<sequence>MPQPASTATATAAAVASASPGGGAPVLGAWLVVRRHAFFSFPKRRYVTLTDDHVILVDSTPVLHLVDCLVTSNASSKVIDLAPAPSSGVPVRIYADTPFQYSKWRRALAAASARTITRYYALDPQALLGVGVHGIVRRGFPTNHPRDPSIESASTVASEFSLHVNEHPSLSLGLFKRRNHHSRSRSRNSIDIDPEDNNTAHDFPEQAVPSSKMDKHVLRQASLTRSAHQLHQPDPDPATVAVKSISRNTNGSVTVASEVLFAKARLNHFAIINVIDLFETVTEVHVVMEECLGGSLAQHVHTHGQFSEHQARRIFSALLKAVGYMHACGIVHWDISPSNVLFLGSETPLEPKIIDFGTARPIDPANGRVPIECGIFQEKGKVASLACASPELLTSKAHRYATKADMWQLGCVLYFLIVGKLPFTKRNVQDLSVSSTILSFCKKRSAERKEFLFGSTVIGTKEVGEDAKDLILKLLCPNPRMRPNALHCLKDHAFLAQGS</sequence>
<keyword evidence="9" id="KW-1185">Reference proteome</keyword>
<organism evidence="8 9">
    <name type="scientific">Chondrus crispus</name>
    <name type="common">Carrageen Irish moss</name>
    <name type="synonym">Polymorpha crispa</name>
    <dbReference type="NCBI Taxonomy" id="2769"/>
    <lineage>
        <taxon>Eukaryota</taxon>
        <taxon>Rhodophyta</taxon>
        <taxon>Florideophyceae</taxon>
        <taxon>Rhodymeniophycidae</taxon>
        <taxon>Gigartinales</taxon>
        <taxon>Gigartinaceae</taxon>
        <taxon>Chondrus</taxon>
    </lineage>
</organism>
<dbReference type="InterPro" id="IPR008266">
    <property type="entry name" value="Tyr_kinase_AS"/>
</dbReference>
<proteinExistence type="predicted"/>
<evidence type="ECO:0000256" key="6">
    <source>
        <dbReference type="SAM" id="MobiDB-lite"/>
    </source>
</evidence>
<dbReference type="AlphaFoldDB" id="R7QNK9"/>
<accession>R7QNK9</accession>
<evidence type="ECO:0000256" key="1">
    <source>
        <dbReference type="ARBA" id="ARBA00022527"/>
    </source>
</evidence>
<evidence type="ECO:0000259" key="7">
    <source>
        <dbReference type="PROSITE" id="PS50011"/>
    </source>
</evidence>
<keyword evidence="4 8" id="KW-0418">Kinase</keyword>
<dbReference type="InterPro" id="IPR011009">
    <property type="entry name" value="Kinase-like_dom_sf"/>
</dbReference>
<dbReference type="PROSITE" id="PS50011">
    <property type="entry name" value="PROTEIN_KINASE_DOM"/>
    <property type="match status" value="1"/>
</dbReference>
<dbReference type="GO" id="GO:0004674">
    <property type="term" value="F:protein serine/threonine kinase activity"/>
    <property type="evidence" value="ECO:0007669"/>
    <property type="project" value="UniProtKB-KW"/>
</dbReference>
<keyword evidence="2" id="KW-0808">Transferase</keyword>
<dbReference type="Pfam" id="PF00069">
    <property type="entry name" value="Pkinase"/>
    <property type="match status" value="1"/>
</dbReference>
<protein>
    <submittedName>
        <fullName evidence="8">Tyrosine-protein kinase</fullName>
    </submittedName>
</protein>
<dbReference type="RefSeq" id="XP_005719279.1">
    <property type="nucleotide sequence ID" value="XM_005719222.1"/>
</dbReference>
<dbReference type="InterPro" id="IPR000719">
    <property type="entry name" value="Prot_kinase_dom"/>
</dbReference>
<dbReference type="PANTHER" id="PTHR24349">
    <property type="entry name" value="SERINE/THREONINE-PROTEIN KINASE"/>
    <property type="match status" value="1"/>
</dbReference>
<evidence type="ECO:0000256" key="5">
    <source>
        <dbReference type="ARBA" id="ARBA00022840"/>
    </source>
</evidence>
<dbReference type="GeneID" id="17326993"/>
<dbReference type="SUPFAM" id="SSF56112">
    <property type="entry name" value="Protein kinase-like (PK-like)"/>
    <property type="match status" value="1"/>
</dbReference>
<evidence type="ECO:0000256" key="3">
    <source>
        <dbReference type="ARBA" id="ARBA00022741"/>
    </source>
</evidence>
<keyword evidence="5" id="KW-0067">ATP-binding</keyword>
<feature type="domain" description="Protein kinase" evidence="7">
    <location>
        <begin position="122"/>
        <end position="495"/>
    </location>
</feature>
<dbReference type="GO" id="GO:0005524">
    <property type="term" value="F:ATP binding"/>
    <property type="evidence" value="ECO:0007669"/>
    <property type="project" value="UniProtKB-KW"/>
</dbReference>
<name>R7QNK9_CHOCR</name>
<keyword evidence="3" id="KW-0547">Nucleotide-binding</keyword>
<dbReference type="Gramene" id="CDF39368">
    <property type="protein sequence ID" value="CDF39368"/>
    <property type="gene ID" value="CHC_T00009054001"/>
</dbReference>
<feature type="region of interest" description="Disordered" evidence="6">
    <location>
        <begin position="175"/>
        <end position="214"/>
    </location>
</feature>
<evidence type="ECO:0000313" key="8">
    <source>
        <dbReference type="EMBL" id="CDF39368.1"/>
    </source>
</evidence>
<dbReference type="InterPro" id="IPR050205">
    <property type="entry name" value="CDPK_Ser/Thr_kinases"/>
</dbReference>
<dbReference type="STRING" id="2769.R7QNK9"/>
<dbReference type="Proteomes" id="UP000012073">
    <property type="component" value="Unassembled WGS sequence"/>
</dbReference>
<evidence type="ECO:0000256" key="2">
    <source>
        <dbReference type="ARBA" id="ARBA00022679"/>
    </source>
</evidence>
<dbReference type="OrthoDB" id="248923at2759"/>
<feature type="compositionally biased region" description="Basic residues" evidence="6">
    <location>
        <begin position="175"/>
        <end position="186"/>
    </location>
</feature>
<evidence type="ECO:0000256" key="4">
    <source>
        <dbReference type="ARBA" id="ARBA00022777"/>
    </source>
</evidence>
<keyword evidence="1" id="KW-0723">Serine/threonine-protein kinase</keyword>
<gene>
    <name evidence="8" type="ORF">CHC_T00009054001</name>
</gene>
<reference evidence="9" key="1">
    <citation type="journal article" date="2013" name="Proc. Natl. Acad. Sci. U.S.A.">
        <title>Genome structure and metabolic features in the red seaweed Chondrus crispus shed light on evolution of the Archaeplastida.</title>
        <authorList>
            <person name="Collen J."/>
            <person name="Porcel B."/>
            <person name="Carre W."/>
            <person name="Ball S.G."/>
            <person name="Chaparro C."/>
            <person name="Tonon T."/>
            <person name="Barbeyron T."/>
            <person name="Michel G."/>
            <person name="Noel B."/>
            <person name="Valentin K."/>
            <person name="Elias M."/>
            <person name="Artiguenave F."/>
            <person name="Arun A."/>
            <person name="Aury J.M."/>
            <person name="Barbosa-Neto J.F."/>
            <person name="Bothwell J.H."/>
            <person name="Bouget F.Y."/>
            <person name="Brillet L."/>
            <person name="Cabello-Hurtado F."/>
            <person name="Capella-Gutierrez S."/>
            <person name="Charrier B."/>
            <person name="Cladiere L."/>
            <person name="Cock J.M."/>
            <person name="Coelho S.M."/>
            <person name="Colleoni C."/>
            <person name="Czjzek M."/>
            <person name="Da Silva C."/>
            <person name="Delage L."/>
            <person name="Denoeud F."/>
            <person name="Deschamps P."/>
            <person name="Dittami S.M."/>
            <person name="Gabaldon T."/>
            <person name="Gachon C.M."/>
            <person name="Groisillier A."/>
            <person name="Herve C."/>
            <person name="Jabbari K."/>
            <person name="Katinka M."/>
            <person name="Kloareg B."/>
            <person name="Kowalczyk N."/>
            <person name="Labadie K."/>
            <person name="Leblanc C."/>
            <person name="Lopez P.J."/>
            <person name="McLachlan D.H."/>
            <person name="Meslet-Cladiere L."/>
            <person name="Moustafa A."/>
            <person name="Nehr Z."/>
            <person name="Nyvall Collen P."/>
            <person name="Panaud O."/>
            <person name="Partensky F."/>
            <person name="Poulain J."/>
            <person name="Rensing S.A."/>
            <person name="Rousvoal S."/>
            <person name="Samson G."/>
            <person name="Symeonidi A."/>
            <person name="Weissenbach J."/>
            <person name="Zambounis A."/>
            <person name="Wincker P."/>
            <person name="Boyen C."/>
        </authorList>
    </citation>
    <scope>NUCLEOTIDE SEQUENCE [LARGE SCALE GENOMIC DNA]</scope>
    <source>
        <strain evidence="9">cv. Stackhouse</strain>
    </source>
</reference>
<dbReference type="PROSITE" id="PS00109">
    <property type="entry name" value="PROTEIN_KINASE_TYR"/>
    <property type="match status" value="1"/>
</dbReference>
<dbReference type="EMBL" id="HG002023">
    <property type="protein sequence ID" value="CDF39368.1"/>
    <property type="molecule type" value="Genomic_DNA"/>
</dbReference>
<evidence type="ECO:0000313" key="9">
    <source>
        <dbReference type="Proteomes" id="UP000012073"/>
    </source>
</evidence>